<sequence length="78" mass="8535">MTCAAVVAVAIAVTLLPPIVLCLLLTSAPLPQCISCKQPEALSGHFLPRENLALTYKRLARRPCCCHTPRRSSPCHRR</sequence>
<keyword evidence="1" id="KW-0732">Signal</keyword>
<evidence type="ECO:0000313" key="3">
    <source>
        <dbReference type="Proteomes" id="UP001497482"/>
    </source>
</evidence>
<accession>A0AAV2M956</accession>
<organism evidence="2 3">
    <name type="scientific">Knipowitschia caucasica</name>
    <name type="common">Caucasian dwarf goby</name>
    <name type="synonym">Pomatoschistus caucasicus</name>
    <dbReference type="NCBI Taxonomy" id="637954"/>
    <lineage>
        <taxon>Eukaryota</taxon>
        <taxon>Metazoa</taxon>
        <taxon>Chordata</taxon>
        <taxon>Craniata</taxon>
        <taxon>Vertebrata</taxon>
        <taxon>Euteleostomi</taxon>
        <taxon>Actinopterygii</taxon>
        <taxon>Neopterygii</taxon>
        <taxon>Teleostei</taxon>
        <taxon>Neoteleostei</taxon>
        <taxon>Acanthomorphata</taxon>
        <taxon>Gobiaria</taxon>
        <taxon>Gobiiformes</taxon>
        <taxon>Gobioidei</taxon>
        <taxon>Gobiidae</taxon>
        <taxon>Gobiinae</taxon>
        <taxon>Knipowitschia</taxon>
    </lineage>
</organism>
<feature type="chain" id="PRO_5043898272" description="Secreted protein" evidence="1">
    <location>
        <begin position="23"/>
        <end position="78"/>
    </location>
</feature>
<keyword evidence="3" id="KW-1185">Reference proteome</keyword>
<evidence type="ECO:0000256" key="1">
    <source>
        <dbReference type="SAM" id="SignalP"/>
    </source>
</evidence>
<protein>
    <recommendedName>
        <fullName evidence="4">Secreted protein</fullName>
    </recommendedName>
</protein>
<reference evidence="2 3" key="1">
    <citation type="submission" date="2024-04" db="EMBL/GenBank/DDBJ databases">
        <authorList>
            <person name="Waldvogel A.-M."/>
            <person name="Schoenle A."/>
        </authorList>
    </citation>
    <scope>NUCLEOTIDE SEQUENCE [LARGE SCALE GENOMIC DNA]</scope>
</reference>
<evidence type="ECO:0008006" key="4">
    <source>
        <dbReference type="Google" id="ProtNLM"/>
    </source>
</evidence>
<dbReference type="EMBL" id="OZ035828">
    <property type="protein sequence ID" value="CAL1609883.1"/>
    <property type="molecule type" value="Genomic_DNA"/>
</dbReference>
<dbReference type="Proteomes" id="UP001497482">
    <property type="component" value="Chromosome 6"/>
</dbReference>
<name>A0AAV2M956_KNICA</name>
<proteinExistence type="predicted"/>
<dbReference type="AlphaFoldDB" id="A0AAV2M956"/>
<gene>
    <name evidence="2" type="ORF">KC01_LOCUS36564</name>
</gene>
<evidence type="ECO:0000313" key="2">
    <source>
        <dbReference type="EMBL" id="CAL1609883.1"/>
    </source>
</evidence>
<feature type="signal peptide" evidence="1">
    <location>
        <begin position="1"/>
        <end position="22"/>
    </location>
</feature>